<dbReference type="Pfam" id="PF14253">
    <property type="entry name" value="AbiH"/>
    <property type="match status" value="1"/>
</dbReference>
<protein>
    <submittedName>
        <fullName evidence="1">AbiH family protein</fullName>
    </submittedName>
</protein>
<accession>A0ABV1HL82</accession>
<reference evidence="1 2" key="1">
    <citation type="submission" date="2024-03" db="EMBL/GenBank/DDBJ databases">
        <title>Human intestinal bacterial collection.</title>
        <authorList>
            <person name="Pauvert C."/>
            <person name="Hitch T.C.A."/>
            <person name="Clavel T."/>
        </authorList>
    </citation>
    <scope>NUCLEOTIDE SEQUENCE [LARGE SCALE GENOMIC DNA]</scope>
    <source>
        <strain evidence="1 2">CLA-AP-H27</strain>
    </source>
</reference>
<dbReference type="Proteomes" id="UP001437460">
    <property type="component" value="Unassembled WGS sequence"/>
</dbReference>
<evidence type="ECO:0000313" key="1">
    <source>
        <dbReference type="EMBL" id="MEQ2563070.1"/>
    </source>
</evidence>
<sequence>MGGELDMSALFIVGNGFDIAHGIPSEYRKFREFLIRKYPEALEFRDEKIYLEDADEIEQEEFAAEILLSALDQVDGPDWEDFEASLAHVNFSKKLPGPELYGDETDEKDTFLMQQYLLYMDRLTSGFIACAKKYWQEFFQQWLRELQIPIKLDNFEKKDSLSRLFRRTDMKFFTFIQILRRFGIRSFLGDLIHPLTRCIRMVSVMEK</sequence>
<keyword evidence="2" id="KW-1185">Reference proteome</keyword>
<name>A0ABV1HL82_9FIRM</name>
<gene>
    <name evidence="1" type="ORF">WMO41_07815</name>
</gene>
<proteinExistence type="predicted"/>
<comment type="caution">
    <text evidence="1">The sequence shown here is derived from an EMBL/GenBank/DDBJ whole genome shotgun (WGS) entry which is preliminary data.</text>
</comment>
<dbReference type="InterPro" id="IPR025935">
    <property type="entry name" value="AbiH"/>
</dbReference>
<dbReference type="EMBL" id="JBBMFJ010000013">
    <property type="protein sequence ID" value="MEQ2563070.1"/>
    <property type="molecule type" value="Genomic_DNA"/>
</dbReference>
<evidence type="ECO:0000313" key="2">
    <source>
        <dbReference type="Proteomes" id="UP001437460"/>
    </source>
</evidence>
<organism evidence="1 2">
    <name type="scientific">Ventrimonas faecis</name>
    <dbReference type="NCBI Taxonomy" id="3133170"/>
    <lineage>
        <taxon>Bacteria</taxon>
        <taxon>Bacillati</taxon>
        <taxon>Bacillota</taxon>
        <taxon>Clostridia</taxon>
        <taxon>Lachnospirales</taxon>
        <taxon>Lachnospiraceae</taxon>
        <taxon>Ventrimonas</taxon>
    </lineage>
</organism>